<evidence type="ECO:0000256" key="7">
    <source>
        <dbReference type="ARBA" id="ARBA00022777"/>
    </source>
</evidence>
<evidence type="ECO:0000259" key="11">
    <source>
        <dbReference type="Pfam" id="PF00365"/>
    </source>
</evidence>
<evidence type="ECO:0000313" key="13">
    <source>
        <dbReference type="Proteomes" id="UP000230767"/>
    </source>
</evidence>
<dbReference type="Gene3D" id="3.40.50.450">
    <property type="match status" value="1"/>
</dbReference>
<keyword evidence="5 10" id="KW-0808">Transferase</keyword>
<comment type="caution">
    <text evidence="10">Lacks conserved residue(s) required for the propagation of feature annotation.</text>
</comment>
<evidence type="ECO:0000256" key="9">
    <source>
        <dbReference type="ARBA" id="ARBA00023152"/>
    </source>
</evidence>
<comment type="subunit">
    <text evidence="10">Homodimer or homotetramer.</text>
</comment>
<dbReference type="InterPro" id="IPR000023">
    <property type="entry name" value="Phosphofructokinase_dom"/>
</dbReference>
<feature type="binding site" description="in other chain" evidence="10">
    <location>
        <begin position="130"/>
        <end position="132"/>
    </location>
    <ligand>
        <name>substrate</name>
        <note>ligand shared between dimeric partners</note>
    </ligand>
</feature>
<comment type="subcellular location">
    <subcellularLocation>
        <location evidence="2 10">Cytoplasm</location>
    </subcellularLocation>
</comment>
<keyword evidence="6 10" id="KW-0479">Metal-binding</keyword>
<evidence type="ECO:0000256" key="6">
    <source>
        <dbReference type="ARBA" id="ARBA00022723"/>
    </source>
</evidence>
<dbReference type="InterPro" id="IPR012829">
    <property type="entry name" value="Phosphofructokinase_III"/>
</dbReference>
<dbReference type="GO" id="GO:0006002">
    <property type="term" value="P:fructose 6-phosphate metabolic process"/>
    <property type="evidence" value="ECO:0007669"/>
    <property type="project" value="InterPro"/>
</dbReference>
<dbReference type="GO" id="GO:0046872">
    <property type="term" value="F:metal ion binding"/>
    <property type="evidence" value="ECO:0007669"/>
    <property type="project" value="UniProtKB-KW"/>
</dbReference>
<feature type="active site" description="Proton acceptor" evidence="10">
    <location>
        <position position="132"/>
    </location>
</feature>
<dbReference type="HAMAP" id="MF_01976">
    <property type="entry name" value="Phosphofructokinase_III"/>
    <property type="match status" value="1"/>
</dbReference>
<reference evidence="13" key="1">
    <citation type="submission" date="2017-09" db="EMBL/GenBank/DDBJ databases">
        <title>Depth-based differentiation of microbial function through sediment-hosted aquifers and enrichment of novel symbionts in the deep terrestrial subsurface.</title>
        <authorList>
            <person name="Probst A.J."/>
            <person name="Ladd B."/>
            <person name="Jarett J.K."/>
            <person name="Geller-Mcgrath D.E."/>
            <person name="Sieber C.M.K."/>
            <person name="Emerson J.B."/>
            <person name="Anantharaman K."/>
            <person name="Thomas B.C."/>
            <person name="Malmstrom R."/>
            <person name="Stieglmeier M."/>
            <person name="Klingl A."/>
            <person name="Woyke T."/>
            <person name="Ryan C.M."/>
            <person name="Banfield J.F."/>
        </authorList>
    </citation>
    <scope>NUCLEOTIDE SEQUENCE [LARGE SCALE GENOMIC DNA]</scope>
</reference>
<dbReference type="NCBIfam" id="TIGR02483">
    <property type="entry name" value="PFK_mixed"/>
    <property type="match status" value="1"/>
</dbReference>
<evidence type="ECO:0000256" key="1">
    <source>
        <dbReference type="ARBA" id="ARBA00001946"/>
    </source>
</evidence>
<dbReference type="PANTHER" id="PTHR13697:SF52">
    <property type="entry name" value="ATP-DEPENDENT 6-PHOSPHOFRUCTOKINASE 3"/>
    <property type="match status" value="1"/>
</dbReference>
<feature type="site" description="Important for catalytic activity; stabilizes the transition state when the phosphoryl donor is PPi" evidence="10">
    <location>
        <position position="129"/>
    </location>
</feature>
<evidence type="ECO:0000256" key="3">
    <source>
        <dbReference type="ARBA" id="ARBA00004679"/>
    </source>
</evidence>
<dbReference type="GO" id="GO:0048029">
    <property type="term" value="F:monosaccharide binding"/>
    <property type="evidence" value="ECO:0007669"/>
    <property type="project" value="TreeGrafter"/>
</dbReference>
<feature type="binding site" description="in other chain" evidence="10">
    <location>
        <begin position="276"/>
        <end position="279"/>
    </location>
    <ligand>
        <name>substrate</name>
        <note>ligand shared between dimeric partners</note>
    </ligand>
</feature>
<feature type="binding site" evidence="10">
    <location>
        <position position="270"/>
    </location>
    <ligand>
        <name>substrate</name>
        <note>ligand shared between dimeric partners</note>
    </ligand>
</feature>
<feature type="binding site" evidence="10">
    <location>
        <position position="109"/>
    </location>
    <ligand>
        <name>Mg(2+)</name>
        <dbReference type="ChEBI" id="CHEBI:18420"/>
        <note>catalytic</note>
    </ligand>
</feature>
<dbReference type="GO" id="GO:0070095">
    <property type="term" value="F:fructose-6-phosphate binding"/>
    <property type="evidence" value="ECO:0007669"/>
    <property type="project" value="TreeGrafter"/>
</dbReference>
<dbReference type="GO" id="GO:0061621">
    <property type="term" value="P:canonical glycolysis"/>
    <property type="evidence" value="ECO:0007669"/>
    <property type="project" value="TreeGrafter"/>
</dbReference>
<sequence length="345" mass="37592">MPKPKLKRVGVLTGGGDCPGLNAAIRAIVKRGKQLGFKIIGIRDGWKGLVERVDFEKLNENRVRGILDRGGTILGSSRTNPLKIENGIKKIIDNFKKLKLDALIAIGGDDTLGVAKKLPKNFPIVGIPKTVDNDLKGTDFCIGFWTAVQTATEAIDRLHSTAESHHRVMVLEVMGRHFGWIAVYAGLAGGADYILIPETPIDIEKVCQTIRERTRKGKSFSIIVVSEGAKLKGKLVSKTGQADAFGHLQLGGIGDQVADLIKEKTGFETRATNIGHILRGGTPVAFDRILGTRFGVKAIEQVSKKQFQRAVILKGDKILSVPFSKIKGGRKIDPEVYRVASIFFH</sequence>
<dbReference type="InterPro" id="IPR015912">
    <property type="entry name" value="Phosphofructokinase_CS"/>
</dbReference>
<feature type="binding site" evidence="10">
    <location>
        <position position="167"/>
    </location>
    <ligand>
        <name>substrate</name>
        <note>ligand shared between dimeric partners</note>
    </ligand>
</feature>
<comment type="pathway">
    <text evidence="3 10">Carbohydrate degradation; glycolysis; D-glyceraldehyde 3-phosphate and glycerone phosphate from D-glucose: step 3/4.</text>
</comment>
<dbReference type="PRINTS" id="PR00476">
    <property type="entry name" value="PHFRCTKINASE"/>
</dbReference>
<gene>
    <name evidence="10" type="primary">pfp</name>
    <name evidence="12" type="ORF">COY73_03220</name>
</gene>
<dbReference type="PIRSF" id="PIRSF000532">
    <property type="entry name" value="ATP_PFK_prok"/>
    <property type="match status" value="1"/>
</dbReference>
<dbReference type="Gene3D" id="3.40.50.460">
    <property type="entry name" value="Phosphofructokinase domain"/>
    <property type="match status" value="1"/>
</dbReference>
<keyword evidence="8 10" id="KW-0460">Magnesium</keyword>
<dbReference type="EMBL" id="PFLW01000076">
    <property type="protein sequence ID" value="PIY88622.1"/>
    <property type="molecule type" value="Genomic_DNA"/>
</dbReference>
<dbReference type="NCBIfam" id="NF002872">
    <property type="entry name" value="PRK03202.1"/>
    <property type="match status" value="1"/>
</dbReference>
<name>A0A2M7R5N2_9BACT</name>
<protein>
    <recommendedName>
        <fullName evidence="10">Pyrophosphate--fructose 6-phosphate 1-phosphotransferase</fullName>
        <ecNumber evidence="10">2.7.1.90</ecNumber>
    </recommendedName>
    <alternativeName>
        <fullName evidence="10">6-phosphofructokinase, pyrophosphate dependent</fullName>
    </alternativeName>
    <alternativeName>
        <fullName evidence="10">PPi-dependent phosphofructokinase</fullName>
        <shortName evidence="10">PPi-PFK</shortName>
    </alternativeName>
    <alternativeName>
        <fullName evidence="10">Pyrophosphate-dependent 6-phosphofructose-1-kinase</fullName>
    </alternativeName>
</protein>
<organism evidence="12 13">
    <name type="scientific">Candidatus Nealsonbacteria bacterium CG_4_10_14_0_8_um_filter_37_14</name>
    <dbReference type="NCBI Taxonomy" id="1974684"/>
    <lineage>
        <taxon>Bacteria</taxon>
        <taxon>Candidatus Nealsoniibacteriota</taxon>
    </lineage>
</organism>
<comment type="function">
    <text evidence="10">Catalyzes the phosphorylation of D-fructose 6-phosphate, the first committing step of glycolysis. Uses inorganic phosphate (PPi) as phosphoryl donor instead of ATP like common ATP-dependent phosphofructokinases (ATP-PFKs), which renders the reaction reversible, and can thus function both in glycolysis and gluconeogenesis. Consistently, PPi-PFK can replace the enzymes of both the forward (ATP-PFK) and reverse (fructose-bisphosphatase (FBPase)) reactions.</text>
</comment>
<dbReference type="Proteomes" id="UP000230767">
    <property type="component" value="Unassembled WGS sequence"/>
</dbReference>
<dbReference type="GO" id="GO:0005524">
    <property type="term" value="F:ATP binding"/>
    <property type="evidence" value="ECO:0007669"/>
    <property type="project" value="InterPro"/>
</dbReference>
<dbReference type="GO" id="GO:0030388">
    <property type="term" value="P:fructose 1,6-bisphosphate metabolic process"/>
    <property type="evidence" value="ECO:0007669"/>
    <property type="project" value="TreeGrafter"/>
</dbReference>
<keyword evidence="9 10" id="KW-0324">Glycolysis</keyword>
<evidence type="ECO:0000256" key="10">
    <source>
        <dbReference type="HAMAP-Rule" id="MF_01976"/>
    </source>
</evidence>
<dbReference type="InterPro" id="IPR012003">
    <property type="entry name" value="ATP_PFK_prok-type"/>
</dbReference>
<dbReference type="FunFam" id="3.40.50.460:FF:000002">
    <property type="entry name" value="ATP-dependent 6-phosphofructokinase"/>
    <property type="match status" value="1"/>
</dbReference>
<dbReference type="UniPathway" id="UPA00109">
    <property type="reaction ID" value="UER00182"/>
</dbReference>
<dbReference type="GO" id="GO:0016208">
    <property type="term" value="F:AMP binding"/>
    <property type="evidence" value="ECO:0007669"/>
    <property type="project" value="TreeGrafter"/>
</dbReference>
<feature type="binding site" description="in other chain" evidence="10">
    <location>
        <begin position="174"/>
        <end position="176"/>
    </location>
    <ligand>
        <name>substrate</name>
        <note>ligand shared between dimeric partners</note>
    </ligand>
</feature>
<comment type="activity regulation">
    <text evidence="10">Non-allosteric.</text>
</comment>
<dbReference type="SUPFAM" id="SSF53784">
    <property type="entry name" value="Phosphofructokinase"/>
    <property type="match status" value="1"/>
</dbReference>
<dbReference type="GO" id="GO:0047334">
    <property type="term" value="F:diphosphate-fructose-6-phosphate 1-phosphotransferase activity"/>
    <property type="evidence" value="ECO:0007669"/>
    <property type="project" value="UniProtKB-EC"/>
</dbReference>
<feature type="binding site" evidence="10">
    <location>
        <position position="16"/>
    </location>
    <ligand>
        <name>diphosphate</name>
        <dbReference type="ChEBI" id="CHEBI:33019"/>
    </ligand>
</feature>
<evidence type="ECO:0000256" key="5">
    <source>
        <dbReference type="ARBA" id="ARBA00022679"/>
    </source>
</evidence>
<keyword evidence="7 10" id="KW-0418">Kinase</keyword>
<feature type="site" description="Important for catalytic activity and substrate specificity; stabilizes the transition state when the phosphoryl donor is PPi; prevents ATP from binding by mimicking the alpha-phosphate group of ATP" evidence="10">
    <location>
        <position position="110"/>
    </location>
</feature>
<comment type="cofactor">
    <cofactor evidence="1 10">
        <name>Mg(2+)</name>
        <dbReference type="ChEBI" id="CHEBI:18420"/>
    </cofactor>
</comment>
<evidence type="ECO:0000256" key="8">
    <source>
        <dbReference type="ARBA" id="ARBA00022842"/>
    </source>
</evidence>
<dbReference type="AlphaFoldDB" id="A0A2M7R5N2"/>
<dbReference type="Pfam" id="PF00365">
    <property type="entry name" value="PFK"/>
    <property type="match status" value="1"/>
</dbReference>
<comment type="catalytic activity">
    <reaction evidence="10">
        <text>beta-D-fructose 6-phosphate + diphosphate = beta-D-fructose 1,6-bisphosphate + phosphate + H(+)</text>
        <dbReference type="Rhea" id="RHEA:13613"/>
        <dbReference type="ChEBI" id="CHEBI:15378"/>
        <dbReference type="ChEBI" id="CHEBI:32966"/>
        <dbReference type="ChEBI" id="CHEBI:33019"/>
        <dbReference type="ChEBI" id="CHEBI:43474"/>
        <dbReference type="ChEBI" id="CHEBI:57634"/>
        <dbReference type="EC" id="2.7.1.90"/>
    </reaction>
</comment>
<dbReference type="GO" id="GO:0003872">
    <property type="term" value="F:6-phosphofructokinase activity"/>
    <property type="evidence" value="ECO:0007669"/>
    <property type="project" value="UniProtKB-UniRule"/>
</dbReference>
<dbReference type="GO" id="GO:0005945">
    <property type="term" value="C:6-phosphofructokinase complex"/>
    <property type="evidence" value="ECO:0007669"/>
    <property type="project" value="TreeGrafter"/>
</dbReference>
<evidence type="ECO:0000313" key="12">
    <source>
        <dbReference type="EMBL" id="PIY88622.1"/>
    </source>
</evidence>
<accession>A0A2M7R5N2</accession>
<dbReference type="InterPro" id="IPR022953">
    <property type="entry name" value="ATP_PFK"/>
</dbReference>
<dbReference type="PROSITE" id="PS00433">
    <property type="entry name" value="PHOSPHOFRUCTOKINASE"/>
    <property type="match status" value="1"/>
</dbReference>
<evidence type="ECO:0000256" key="2">
    <source>
        <dbReference type="ARBA" id="ARBA00004496"/>
    </source>
</evidence>
<dbReference type="InterPro" id="IPR035966">
    <property type="entry name" value="PKF_sf"/>
</dbReference>
<keyword evidence="4 10" id="KW-0963">Cytoplasm</keyword>
<comment type="caution">
    <text evidence="12">The sequence shown here is derived from an EMBL/GenBank/DDBJ whole genome shotgun (WGS) entry which is preliminary data.</text>
</comment>
<dbReference type="EC" id="2.7.1.90" evidence="10"/>
<dbReference type="PANTHER" id="PTHR13697">
    <property type="entry name" value="PHOSPHOFRUCTOKINASE"/>
    <property type="match status" value="1"/>
</dbReference>
<dbReference type="GO" id="GO:0042802">
    <property type="term" value="F:identical protein binding"/>
    <property type="evidence" value="ECO:0007669"/>
    <property type="project" value="TreeGrafter"/>
</dbReference>
<feature type="binding site" description="in other chain" evidence="10">
    <location>
        <position position="227"/>
    </location>
    <ligand>
        <name>substrate</name>
        <note>ligand shared between dimeric partners</note>
    </ligand>
</feature>
<comment type="similarity">
    <text evidence="10">Belongs to the phosphofructokinase type A (PFKA) family. Mixed-substrate PFK group III subfamily.</text>
</comment>
<feature type="domain" description="Phosphofructokinase" evidence="11">
    <location>
        <begin position="8"/>
        <end position="301"/>
    </location>
</feature>
<evidence type="ECO:0000256" key="4">
    <source>
        <dbReference type="ARBA" id="ARBA00022490"/>
    </source>
</evidence>
<proteinExistence type="inferred from homology"/>